<reference evidence="2 3" key="1">
    <citation type="submission" date="2024-05" db="EMBL/GenBank/DDBJ databases">
        <title>Neorhizobium sp. Rsf11, a plant growth promoting and heavy metal resistant PAH-degrader.</title>
        <authorList>
            <person name="Golubev S.N."/>
            <person name="Muratova A.Y."/>
            <person name="Markelova M.I."/>
        </authorList>
    </citation>
    <scope>NUCLEOTIDE SEQUENCE [LARGE SCALE GENOMIC DNA]</scope>
    <source>
        <strain evidence="2 3">Rsf11</strain>
    </source>
</reference>
<dbReference type="Proteomes" id="UP001496627">
    <property type="component" value="Unassembled WGS sequence"/>
</dbReference>
<evidence type="ECO:0000313" key="2">
    <source>
        <dbReference type="EMBL" id="MEQ1409810.1"/>
    </source>
</evidence>
<name>A0ABV0MD23_9HYPH</name>
<dbReference type="InterPro" id="IPR036812">
    <property type="entry name" value="NAD(P)_OxRdtase_dom_sf"/>
</dbReference>
<keyword evidence="3" id="KW-1185">Reference proteome</keyword>
<dbReference type="InterPro" id="IPR023210">
    <property type="entry name" value="NADP_OxRdtase_dom"/>
</dbReference>
<organism evidence="2 3">
    <name type="scientific">Neorhizobium phenanthreniclasticum</name>
    <dbReference type="NCBI Taxonomy" id="3157917"/>
    <lineage>
        <taxon>Bacteria</taxon>
        <taxon>Pseudomonadati</taxon>
        <taxon>Pseudomonadota</taxon>
        <taxon>Alphaproteobacteria</taxon>
        <taxon>Hyphomicrobiales</taxon>
        <taxon>Rhizobiaceae</taxon>
        <taxon>Rhizobium/Agrobacterium group</taxon>
        <taxon>Neorhizobium</taxon>
    </lineage>
</organism>
<dbReference type="Pfam" id="PF00248">
    <property type="entry name" value="Aldo_ket_red"/>
    <property type="match status" value="1"/>
</dbReference>
<dbReference type="PANTHER" id="PTHR42686">
    <property type="entry name" value="GH17980P-RELATED"/>
    <property type="match status" value="1"/>
</dbReference>
<proteinExistence type="predicted"/>
<dbReference type="InterPro" id="IPR044477">
    <property type="entry name" value="FDH-like"/>
</dbReference>
<dbReference type="Gene3D" id="3.20.20.100">
    <property type="entry name" value="NADP-dependent oxidoreductase domain"/>
    <property type="match status" value="1"/>
</dbReference>
<sequence>MNAPVIFPTLGIGAGSLANAGGETAFIETVRAAWAAGIRYFDTSAFYLGGESERRLGDALKGFSRNELRVTTKLGRYQNHTGSSIDPQNKNSFFDYSADTTRRSVERSLARLGVERLDAVFIHDLDHRICGADYDDLVKAARTGAYPELRRLKDEGVVGAIGVAAMDWRACLELAESVELDVVMPAGEYSLLRVASQPLLSFCQANDIAWIAASPFNSGILATGARENAFYDMRPATPPVLRQVEALEEICRKHDVPLAAAALQFPARHPAVSSVVFGAKSVEEFDETLSLASAKLPVSLCS</sequence>
<protein>
    <submittedName>
        <fullName evidence="2">Aldo/keto reductase</fullName>
    </submittedName>
</protein>
<dbReference type="EMBL" id="JBEAAL010000061">
    <property type="protein sequence ID" value="MEQ1409810.1"/>
    <property type="molecule type" value="Genomic_DNA"/>
</dbReference>
<feature type="domain" description="NADP-dependent oxidoreductase" evidence="1">
    <location>
        <begin position="10"/>
        <end position="296"/>
    </location>
</feature>
<evidence type="ECO:0000313" key="3">
    <source>
        <dbReference type="Proteomes" id="UP001496627"/>
    </source>
</evidence>
<comment type="caution">
    <text evidence="2">The sequence shown here is derived from an EMBL/GenBank/DDBJ whole genome shotgun (WGS) entry which is preliminary data.</text>
</comment>
<dbReference type="SUPFAM" id="SSF51430">
    <property type="entry name" value="NAD(P)-linked oxidoreductase"/>
    <property type="match status" value="1"/>
</dbReference>
<dbReference type="PANTHER" id="PTHR42686:SF1">
    <property type="entry name" value="GH17980P-RELATED"/>
    <property type="match status" value="1"/>
</dbReference>
<dbReference type="RefSeq" id="WP_210057252.1">
    <property type="nucleotide sequence ID" value="NZ_JBEAAL010000061.1"/>
</dbReference>
<gene>
    <name evidence="2" type="ORF">ABK249_33455</name>
</gene>
<accession>A0ABV0MD23</accession>
<evidence type="ECO:0000259" key="1">
    <source>
        <dbReference type="Pfam" id="PF00248"/>
    </source>
</evidence>
<dbReference type="CDD" id="cd19162">
    <property type="entry name" value="AKR_FDH"/>
    <property type="match status" value="1"/>
</dbReference>
<dbReference type="InterPro" id="IPR020471">
    <property type="entry name" value="AKR"/>
</dbReference>